<dbReference type="OrthoDB" id="285304at2"/>
<accession>A0A518G444</accession>
<dbReference type="AlphaFoldDB" id="A0A518G444"/>
<protein>
    <submittedName>
        <fullName evidence="2">Uncharacterized protein</fullName>
    </submittedName>
</protein>
<keyword evidence="3" id="KW-1185">Reference proteome</keyword>
<keyword evidence="1" id="KW-0812">Transmembrane</keyword>
<evidence type="ECO:0000313" key="2">
    <source>
        <dbReference type="EMBL" id="QDV23362.1"/>
    </source>
</evidence>
<keyword evidence="1" id="KW-0472">Membrane</keyword>
<dbReference type="RefSeq" id="WP_145076268.1">
    <property type="nucleotide sequence ID" value="NZ_CP036298.1"/>
</dbReference>
<sequence length="65" mass="7014">MNAPTKVVSLLALGAVIVPCLLFFAGAMELDIVKWLALGGTIAWFIATPLWMSRKLPVDATEVEI</sequence>
<feature type="transmembrane region" description="Helical" evidence="1">
    <location>
        <begin position="32"/>
        <end position="52"/>
    </location>
</feature>
<feature type="transmembrane region" description="Helical" evidence="1">
    <location>
        <begin position="7"/>
        <end position="26"/>
    </location>
</feature>
<gene>
    <name evidence="2" type="ORF">Q31a_16600</name>
</gene>
<keyword evidence="1" id="KW-1133">Transmembrane helix</keyword>
<name>A0A518G444_9BACT</name>
<organism evidence="2 3">
    <name type="scientific">Aureliella helgolandensis</name>
    <dbReference type="NCBI Taxonomy" id="2527968"/>
    <lineage>
        <taxon>Bacteria</taxon>
        <taxon>Pseudomonadati</taxon>
        <taxon>Planctomycetota</taxon>
        <taxon>Planctomycetia</taxon>
        <taxon>Pirellulales</taxon>
        <taxon>Pirellulaceae</taxon>
        <taxon>Aureliella</taxon>
    </lineage>
</organism>
<evidence type="ECO:0000256" key="1">
    <source>
        <dbReference type="SAM" id="Phobius"/>
    </source>
</evidence>
<dbReference type="KEGG" id="ahel:Q31a_16600"/>
<dbReference type="EMBL" id="CP036298">
    <property type="protein sequence ID" value="QDV23362.1"/>
    <property type="molecule type" value="Genomic_DNA"/>
</dbReference>
<reference evidence="2 3" key="1">
    <citation type="submission" date="2019-02" db="EMBL/GenBank/DDBJ databases">
        <title>Deep-cultivation of Planctomycetes and their phenomic and genomic characterization uncovers novel biology.</title>
        <authorList>
            <person name="Wiegand S."/>
            <person name="Jogler M."/>
            <person name="Boedeker C."/>
            <person name="Pinto D."/>
            <person name="Vollmers J."/>
            <person name="Rivas-Marin E."/>
            <person name="Kohn T."/>
            <person name="Peeters S.H."/>
            <person name="Heuer A."/>
            <person name="Rast P."/>
            <person name="Oberbeckmann S."/>
            <person name="Bunk B."/>
            <person name="Jeske O."/>
            <person name="Meyerdierks A."/>
            <person name="Storesund J.E."/>
            <person name="Kallscheuer N."/>
            <person name="Luecker S."/>
            <person name="Lage O.M."/>
            <person name="Pohl T."/>
            <person name="Merkel B.J."/>
            <person name="Hornburger P."/>
            <person name="Mueller R.-W."/>
            <person name="Bruemmer F."/>
            <person name="Labrenz M."/>
            <person name="Spormann A.M."/>
            <person name="Op den Camp H."/>
            <person name="Overmann J."/>
            <person name="Amann R."/>
            <person name="Jetten M.S.M."/>
            <person name="Mascher T."/>
            <person name="Medema M.H."/>
            <person name="Devos D.P."/>
            <person name="Kaster A.-K."/>
            <person name="Ovreas L."/>
            <person name="Rohde M."/>
            <person name="Galperin M.Y."/>
            <person name="Jogler C."/>
        </authorList>
    </citation>
    <scope>NUCLEOTIDE SEQUENCE [LARGE SCALE GENOMIC DNA]</scope>
    <source>
        <strain evidence="2 3">Q31a</strain>
    </source>
</reference>
<evidence type="ECO:0000313" key="3">
    <source>
        <dbReference type="Proteomes" id="UP000318017"/>
    </source>
</evidence>
<dbReference type="Proteomes" id="UP000318017">
    <property type="component" value="Chromosome"/>
</dbReference>
<proteinExistence type="predicted"/>